<dbReference type="SUPFAM" id="SSF103481">
    <property type="entry name" value="Multidrug resistance efflux transporter EmrE"/>
    <property type="match status" value="2"/>
</dbReference>
<dbReference type="GO" id="GO:0005886">
    <property type="term" value="C:plasma membrane"/>
    <property type="evidence" value="ECO:0007669"/>
    <property type="project" value="UniProtKB-SubCell"/>
</dbReference>
<evidence type="ECO:0000259" key="8">
    <source>
        <dbReference type="Pfam" id="PF00892"/>
    </source>
</evidence>
<sequence length="294" mass="32264">MNSVVCITSAGILWGIIAIFISLLKDLGFNSLQCVAIRVFFSALCLVSYLSIFDRSKLKIEFRDIIYFLGTGILSIIFFNYCYFEAIEVIGGVAIPALLLYMAPIFVMIMSFFFFHEKLNKRKVLALFITIIGLCFITGAFSQEVILSGKAILLGLGAGFGYALYSIFSKMIIDKYEAVTIITYTFVVAAIGSIPLSGIIYHVNELLNLQAIIATIGLAIFCTVMPFLLYTTGLKKLEAGKASILATIEPIVSAIVGLIFFQEVFDLTKILGMICIISAILILNLNLVKAKSVN</sequence>
<feature type="transmembrane region" description="Helical" evidence="7">
    <location>
        <begin position="180"/>
        <end position="203"/>
    </location>
</feature>
<keyword evidence="6 7" id="KW-0472">Membrane</keyword>
<evidence type="ECO:0000256" key="6">
    <source>
        <dbReference type="ARBA" id="ARBA00023136"/>
    </source>
</evidence>
<dbReference type="InterPro" id="IPR050638">
    <property type="entry name" value="AA-Vitamin_Transporters"/>
</dbReference>
<evidence type="ECO:0000313" key="9">
    <source>
        <dbReference type="EMBL" id="STY72350.1"/>
    </source>
</evidence>
<dbReference type="EMBL" id="UGPP01000001">
    <property type="protein sequence ID" value="STY72350.1"/>
    <property type="molecule type" value="Genomic_DNA"/>
</dbReference>
<feature type="transmembrane region" description="Helical" evidence="7">
    <location>
        <begin position="267"/>
        <end position="288"/>
    </location>
</feature>
<feature type="transmembrane region" description="Helical" evidence="7">
    <location>
        <begin position="242"/>
        <end position="261"/>
    </location>
</feature>
<proteinExistence type="inferred from homology"/>
<evidence type="ECO:0000256" key="7">
    <source>
        <dbReference type="SAM" id="Phobius"/>
    </source>
</evidence>
<dbReference type="Gene3D" id="1.10.3730.20">
    <property type="match status" value="1"/>
</dbReference>
<evidence type="ECO:0000256" key="4">
    <source>
        <dbReference type="ARBA" id="ARBA00022692"/>
    </source>
</evidence>
<dbReference type="Proteomes" id="UP000255234">
    <property type="component" value="Unassembled WGS sequence"/>
</dbReference>
<feature type="domain" description="EamA" evidence="8">
    <location>
        <begin position="4"/>
        <end position="138"/>
    </location>
</feature>
<accession>A0A378NVH5</accession>
<gene>
    <name evidence="9" type="primary">rhtA</name>
    <name evidence="9" type="ORF">NCTC10571_02543</name>
</gene>
<dbReference type="InterPro" id="IPR000620">
    <property type="entry name" value="EamA_dom"/>
</dbReference>
<dbReference type="AlphaFoldDB" id="A0A378NVH5"/>
<comment type="similarity">
    <text evidence="2">Belongs to the EamA transporter family.</text>
</comment>
<name>A0A378NVH5_9FIRM</name>
<feature type="transmembrane region" description="Helical" evidence="7">
    <location>
        <begin position="90"/>
        <end position="115"/>
    </location>
</feature>
<organism evidence="9 10">
    <name type="scientific">Megamonas hypermegale</name>
    <dbReference type="NCBI Taxonomy" id="158847"/>
    <lineage>
        <taxon>Bacteria</taxon>
        <taxon>Bacillati</taxon>
        <taxon>Bacillota</taxon>
        <taxon>Negativicutes</taxon>
        <taxon>Selenomonadales</taxon>
        <taxon>Selenomonadaceae</taxon>
        <taxon>Megamonas</taxon>
    </lineage>
</organism>
<dbReference type="PANTHER" id="PTHR32322">
    <property type="entry name" value="INNER MEMBRANE TRANSPORTER"/>
    <property type="match status" value="1"/>
</dbReference>
<feature type="domain" description="EamA" evidence="8">
    <location>
        <begin position="150"/>
        <end position="284"/>
    </location>
</feature>
<feature type="transmembrane region" description="Helical" evidence="7">
    <location>
        <begin position="209"/>
        <end position="230"/>
    </location>
</feature>
<keyword evidence="4 7" id="KW-0812">Transmembrane</keyword>
<evidence type="ECO:0000256" key="5">
    <source>
        <dbReference type="ARBA" id="ARBA00022989"/>
    </source>
</evidence>
<evidence type="ECO:0000256" key="1">
    <source>
        <dbReference type="ARBA" id="ARBA00004651"/>
    </source>
</evidence>
<reference evidence="9 10" key="1">
    <citation type="submission" date="2018-06" db="EMBL/GenBank/DDBJ databases">
        <authorList>
            <consortium name="Pathogen Informatics"/>
            <person name="Doyle S."/>
        </authorList>
    </citation>
    <scope>NUCLEOTIDE SEQUENCE [LARGE SCALE GENOMIC DNA]</scope>
    <source>
        <strain evidence="9 10">NCTC10571</strain>
    </source>
</reference>
<feature type="transmembrane region" description="Helical" evidence="7">
    <location>
        <begin position="124"/>
        <end position="141"/>
    </location>
</feature>
<evidence type="ECO:0000256" key="2">
    <source>
        <dbReference type="ARBA" id="ARBA00007362"/>
    </source>
</evidence>
<evidence type="ECO:0000256" key="3">
    <source>
        <dbReference type="ARBA" id="ARBA00022475"/>
    </source>
</evidence>
<feature type="transmembrane region" description="Helical" evidence="7">
    <location>
        <begin position="5"/>
        <end position="23"/>
    </location>
</feature>
<dbReference type="InterPro" id="IPR037185">
    <property type="entry name" value="EmrE-like"/>
</dbReference>
<keyword evidence="5 7" id="KW-1133">Transmembrane helix</keyword>
<keyword evidence="3" id="KW-1003">Cell membrane</keyword>
<comment type="subcellular location">
    <subcellularLocation>
        <location evidence="1">Cell membrane</location>
        <topology evidence="1">Multi-pass membrane protein</topology>
    </subcellularLocation>
</comment>
<feature type="transmembrane region" description="Helical" evidence="7">
    <location>
        <begin position="65"/>
        <end position="84"/>
    </location>
</feature>
<protein>
    <submittedName>
        <fullName evidence="9">Inner membrane transporter rhtA</fullName>
    </submittedName>
</protein>
<evidence type="ECO:0000313" key="10">
    <source>
        <dbReference type="Proteomes" id="UP000255234"/>
    </source>
</evidence>
<feature type="transmembrane region" description="Helical" evidence="7">
    <location>
        <begin position="147"/>
        <end position="168"/>
    </location>
</feature>
<dbReference type="PANTHER" id="PTHR32322:SF18">
    <property type="entry name" value="S-ADENOSYLMETHIONINE_S-ADENOSYLHOMOCYSTEINE TRANSPORTER"/>
    <property type="match status" value="1"/>
</dbReference>
<feature type="transmembrane region" description="Helical" evidence="7">
    <location>
        <begin position="35"/>
        <end position="53"/>
    </location>
</feature>
<dbReference type="Pfam" id="PF00892">
    <property type="entry name" value="EamA"/>
    <property type="match status" value="2"/>
</dbReference>
<dbReference type="RefSeq" id="WP_115152362.1">
    <property type="nucleotide sequence ID" value="NZ_UGPP01000001.1"/>
</dbReference>